<reference evidence="1 2" key="1">
    <citation type="submission" date="2020-08" db="EMBL/GenBank/DDBJ databases">
        <title>Sequencing the genomes of 1000 actinobacteria strains.</title>
        <authorList>
            <person name="Klenk H.-P."/>
        </authorList>
    </citation>
    <scope>NUCLEOTIDE SEQUENCE [LARGE SCALE GENOMIC DNA]</scope>
    <source>
        <strain evidence="1 2">DSM 45298</strain>
    </source>
</reference>
<proteinExistence type="predicted"/>
<dbReference type="EMBL" id="JACIFP010000001">
    <property type="protein sequence ID" value="MBB4133977.1"/>
    <property type="molecule type" value="Genomic_DNA"/>
</dbReference>
<evidence type="ECO:0008006" key="3">
    <source>
        <dbReference type="Google" id="ProtNLM"/>
    </source>
</evidence>
<dbReference type="AlphaFoldDB" id="A0A840F329"/>
<protein>
    <recommendedName>
        <fullName evidence="3">DUF3560 domain-containing protein</fullName>
    </recommendedName>
</protein>
<sequence length="100" mass="10393">MAAAPRTAQAAPIRRSAYAQLRAAGYDVDTDIDRTRRTTADVEADKAARAAARADALAAKSDRTHAAADAAEAAQQRAAALLPEGGEPIKIGHHRGLLHG</sequence>
<name>A0A840F329_9ACTN</name>
<evidence type="ECO:0000313" key="2">
    <source>
        <dbReference type="Proteomes" id="UP000551501"/>
    </source>
</evidence>
<evidence type="ECO:0000313" key="1">
    <source>
        <dbReference type="EMBL" id="MBB4133977.1"/>
    </source>
</evidence>
<keyword evidence="2" id="KW-1185">Reference proteome</keyword>
<dbReference type="RefSeq" id="WP_221246721.1">
    <property type="nucleotide sequence ID" value="NZ_BAABHL010000063.1"/>
</dbReference>
<organism evidence="1 2">
    <name type="scientific">Gordonia humi</name>
    <dbReference type="NCBI Taxonomy" id="686429"/>
    <lineage>
        <taxon>Bacteria</taxon>
        <taxon>Bacillati</taxon>
        <taxon>Actinomycetota</taxon>
        <taxon>Actinomycetes</taxon>
        <taxon>Mycobacteriales</taxon>
        <taxon>Gordoniaceae</taxon>
        <taxon>Gordonia</taxon>
    </lineage>
</organism>
<comment type="caution">
    <text evidence="1">The sequence shown here is derived from an EMBL/GenBank/DDBJ whole genome shotgun (WGS) entry which is preliminary data.</text>
</comment>
<accession>A0A840F329</accession>
<gene>
    <name evidence="1" type="ORF">BKA16_000529</name>
</gene>
<dbReference type="Proteomes" id="UP000551501">
    <property type="component" value="Unassembled WGS sequence"/>
</dbReference>